<protein>
    <submittedName>
        <fullName evidence="2">Primase C terminal 1 (PriCT-1)</fullName>
    </submittedName>
</protein>
<dbReference type="EMBL" id="FTOF01000001">
    <property type="protein sequence ID" value="SIS39209.1"/>
    <property type="molecule type" value="Genomic_DNA"/>
</dbReference>
<feature type="region of interest" description="Disordered" evidence="1">
    <location>
        <begin position="253"/>
        <end position="290"/>
    </location>
</feature>
<evidence type="ECO:0000256" key="1">
    <source>
        <dbReference type="SAM" id="MobiDB-lite"/>
    </source>
</evidence>
<reference evidence="3" key="1">
    <citation type="submission" date="2017-01" db="EMBL/GenBank/DDBJ databases">
        <authorList>
            <person name="Varghese N."/>
            <person name="Submissions S."/>
        </authorList>
    </citation>
    <scope>NUCLEOTIDE SEQUENCE [LARGE SCALE GENOMIC DNA]</scope>
    <source>
        <strain evidence="3">DSM 44531</strain>
    </source>
</reference>
<gene>
    <name evidence="2" type="ORF">SAMN05444817_101267</name>
</gene>
<proteinExistence type="predicted"/>
<dbReference type="OrthoDB" id="5445431at2"/>
<evidence type="ECO:0000313" key="2">
    <source>
        <dbReference type="EMBL" id="SIS39209.1"/>
    </source>
</evidence>
<feature type="compositionally biased region" description="Polar residues" evidence="1">
    <location>
        <begin position="281"/>
        <end position="290"/>
    </location>
</feature>
<dbReference type="InterPro" id="IPR004322">
    <property type="entry name" value="Plasmid_replicase_bac"/>
</dbReference>
<accession>A0A1N7IQ47</accession>
<keyword evidence="3" id="KW-1185">Reference proteome</keyword>
<sequence>MTMMDADDWRERWGLEGVSAYAGDTKQVRREYGQTALKRRFIQANPRAMVSAVVMDIDRPSAVMDALERPHDHPDPSWIIETAHGAHVGWWLADPVTRTEAAHEKPLRYLARVQEGLCRSLGADPAYSGFITRNPIYPGLIAGEVIWGTDHLYGLHEMPTPAMPRQLPRKPENTRADLGRNCSLFHSGRTTAYSLYKQMGWPGADPLYRAMISHLLDLNGGMAPEAGGPLPLNEVRSIARSIAKWTAQHITEEGFRAQQTARGTKGGKKSGEKRREKRNAARTQLSEVLK</sequence>
<dbReference type="Gene3D" id="1.10.340.50">
    <property type="match status" value="1"/>
</dbReference>
<dbReference type="AlphaFoldDB" id="A0A1N7IQ47"/>
<organism evidence="2 3">
    <name type="scientific">Corynebacterium appendicis CIP 107643</name>
    <dbReference type="NCBI Taxonomy" id="1161099"/>
    <lineage>
        <taxon>Bacteria</taxon>
        <taxon>Bacillati</taxon>
        <taxon>Actinomycetota</taxon>
        <taxon>Actinomycetes</taxon>
        <taxon>Mycobacteriales</taxon>
        <taxon>Corynebacteriaceae</taxon>
        <taxon>Corynebacterium</taxon>
    </lineage>
</organism>
<name>A0A1N7IQ47_9CORY</name>
<evidence type="ECO:0000313" key="3">
    <source>
        <dbReference type="Proteomes" id="UP000186292"/>
    </source>
</evidence>
<dbReference type="STRING" id="1161099.SAMN05444817_101267"/>
<dbReference type="RefSeq" id="WP_076598238.1">
    <property type="nucleotide sequence ID" value="NZ_CP046976.1"/>
</dbReference>
<dbReference type="Proteomes" id="UP000186292">
    <property type="component" value="Unassembled WGS sequence"/>
</dbReference>
<dbReference type="Pfam" id="PF03090">
    <property type="entry name" value="Replicase"/>
    <property type="match status" value="1"/>
</dbReference>